<dbReference type="EMBL" id="QKYT01000225">
    <property type="protein sequence ID" value="RIA89292.1"/>
    <property type="molecule type" value="Genomic_DNA"/>
</dbReference>
<dbReference type="STRING" id="658196.A0A397SU97"/>
<accession>A0A397SU97</accession>
<proteinExistence type="predicted"/>
<organism evidence="1 2">
    <name type="scientific">Glomus cerebriforme</name>
    <dbReference type="NCBI Taxonomy" id="658196"/>
    <lineage>
        <taxon>Eukaryota</taxon>
        <taxon>Fungi</taxon>
        <taxon>Fungi incertae sedis</taxon>
        <taxon>Mucoromycota</taxon>
        <taxon>Glomeromycotina</taxon>
        <taxon>Glomeromycetes</taxon>
        <taxon>Glomerales</taxon>
        <taxon>Glomeraceae</taxon>
        <taxon>Glomus</taxon>
    </lineage>
</organism>
<keyword evidence="2" id="KW-1185">Reference proteome</keyword>
<dbReference type="Proteomes" id="UP000265703">
    <property type="component" value="Unassembled WGS sequence"/>
</dbReference>
<reference evidence="1 2" key="1">
    <citation type="submission" date="2018-06" db="EMBL/GenBank/DDBJ databases">
        <title>Comparative genomics reveals the genomic features of Rhizophagus irregularis, R. cerebriforme, R. diaphanum and Gigaspora rosea, and their symbiotic lifestyle signature.</title>
        <authorList>
            <person name="Morin E."/>
            <person name="San Clemente H."/>
            <person name="Chen E.C.H."/>
            <person name="De La Providencia I."/>
            <person name="Hainaut M."/>
            <person name="Kuo A."/>
            <person name="Kohler A."/>
            <person name="Murat C."/>
            <person name="Tang N."/>
            <person name="Roy S."/>
            <person name="Loubradou J."/>
            <person name="Henrissat B."/>
            <person name="Grigoriev I.V."/>
            <person name="Corradi N."/>
            <person name="Roux C."/>
            <person name="Martin F.M."/>
        </authorList>
    </citation>
    <scope>NUCLEOTIDE SEQUENCE [LARGE SCALE GENOMIC DNA]</scope>
    <source>
        <strain evidence="1 2">DAOM 227022</strain>
    </source>
</reference>
<comment type="caution">
    <text evidence="1">The sequence shown here is derived from an EMBL/GenBank/DDBJ whole genome shotgun (WGS) entry which is preliminary data.</text>
</comment>
<sequence length="105" mass="12306">MKAIFGKMSFGKIYYLLLYLEENISIIQDYLSIVNYTNQEISELEANKNAIVYLSLENDPDELISIGGKMFYFTEEELPLFLKVFSQQLHEIFIKKSVSTDQYLE</sequence>
<evidence type="ECO:0000313" key="1">
    <source>
        <dbReference type="EMBL" id="RIA89292.1"/>
    </source>
</evidence>
<name>A0A397SU97_9GLOM</name>
<gene>
    <name evidence="1" type="ORF">C1645_825057</name>
</gene>
<protein>
    <submittedName>
        <fullName evidence="1">Uncharacterized protein</fullName>
    </submittedName>
</protein>
<evidence type="ECO:0000313" key="2">
    <source>
        <dbReference type="Proteomes" id="UP000265703"/>
    </source>
</evidence>
<dbReference type="AlphaFoldDB" id="A0A397SU97"/>